<reference evidence="1" key="1">
    <citation type="submission" date="2022-04" db="EMBL/GenBank/DDBJ databases">
        <title>Whole genome sequence of Sphaerotilus sp. FB-5.</title>
        <authorList>
            <person name="Takeda M."/>
            <person name="Narihara S."/>
            <person name="Akimoto M."/>
            <person name="Akimoto R."/>
            <person name="Nishiyashiki S."/>
            <person name="Murakami T."/>
        </authorList>
    </citation>
    <scope>NUCLEOTIDE SEQUENCE</scope>
    <source>
        <strain evidence="1">FB-5</strain>
    </source>
</reference>
<dbReference type="PANTHER" id="PTHR43235:SF1">
    <property type="entry name" value="GLUTAMINE AMIDOTRANSFERASE PB2B2.05-RELATED"/>
    <property type="match status" value="1"/>
</dbReference>
<organism evidence="1 2">
    <name type="scientific">Sphaerotilus microaerophilus</name>
    <dbReference type="NCBI Taxonomy" id="2914710"/>
    <lineage>
        <taxon>Bacteria</taxon>
        <taxon>Pseudomonadati</taxon>
        <taxon>Pseudomonadota</taxon>
        <taxon>Betaproteobacteria</taxon>
        <taxon>Burkholderiales</taxon>
        <taxon>Sphaerotilaceae</taxon>
        <taxon>Sphaerotilus</taxon>
    </lineage>
</organism>
<evidence type="ECO:0000313" key="1">
    <source>
        <dbReference type="EMBL" id="BDI05797.1"/>
    </source>
</evidence>
<dbReference type="EMBL" id="AP025730">
    <property type="protein sequence ID" value="BDI05797.1"/>
    <property type="molecule type" value="Genomic_DNA"/>
</dbReference>
<proteinExistence type="predicted"/>
<dbReference type="Proteomes" id="UP001057498">
    <property type="component" value="Chromosome"/>
</dbReference>
<dbReference type="RefSeq" id="WP_251969150.1">
    <property type="nucleotide sequence ID" value="NZ_AP025730.1"/>
</dbReference>
<dbReference type="PANTHER" id="PTHR43235">
    <property type="entry name" value="GLUTAMINE AMIDOTRANSFERASE PB2B2.05-RELATED"/>
    <property type="match status" value="1"/>
</dbReference>
<dbReference type="SUPFAM" id="SSF52317">
    <property type="entry name" value="Class I glutamine amidotransferase-like"/>
    <property type="match status" value="1"/>
</dbReference>
<dbReference type="Pfam" id="PF07722">
    <property type="entry name" value="Peptidase_C26"/>
    <property type="match status" value="1"/>
</dbReference>
<name>A0ABM7YMW5_9BURK</name>
<accession>A0ABM7YMW5</accession>
<keyword evidence="2" id="KW-1185">Reference proteome</keyword>
<dbReference type="InterPro" id="IPR044668">
    <property type="entry name" value="PuuD-like"/>
</dbReference>
<dbReference type="InterPro" id="IPR029062">
    <property type="entry name" value="Class_I_gatase-like"/>
</dbReference>
<dbReference type="PROSITE" id="PS51273">
    <property type="entry name" value="GATASE_TYPE_1"/>
    <property type="match status" value="1"/>
</dbReference>
<gene>
    <name evidence="1" type="ORF">CATMQ487_27670</name>
</gene>
<evidence type="ECO:0000313" key="2">
    <source>
        <dbReference type="Proteomes" id="UP001057498"/>
    </source>
</evidence>
<dbReference type="CDD" id="cd01745">
    <property type="entry name" value="GATase1_2"/>
    <property type="match status" value="1"/>
</dbReference>
<protein>
    <submittedName>
        <fullName evidence="1">Glutamine amidotransferase</fullName>
    </submittedName>
</protein>
<dbReference type="Gene3D" id="3.40.50.880">
    <property type="match status" value="1"/>
</dbReference>
<sequence>MSTLPPSSQPLVLVPACNRMLGQHPFHVAGKKYVDAVRLAGALPLVVPSASPAELDVLLDLADGVLLTGSPSNVHPSHYGEEVYDQRLPLDPVRDDWTLPLIPKALQRGIPLLAICRGFQEANVALGGSLHQAVQEVPGKHDHRAPEAAPAEVQYAASHPIVVQRGGWLERLFGVGAELQVNSVHGQGVNRLADGLRVEALAPDGLVEAFSTVPTADTPGFALCVQWHPEWLAADNPVSMALLRAFGAACQDYRDTHRPPDR</sequence>
<keyword evidence="1" id="KW-0315">Glutamine amidotransferase</keyword>
<dbReference type="InterPro" id="IPR011697">
    <property type="entry name" value="Peptidase_C26"/>
</dbReference>